<keyword evidence="2 4" id="KW-0808">Transferase</keyword>
<dbReference type="InterPro" id="IPR041698">
    <property type="entry name" value="Methyltransf_25"/>
</dbReference>
<evidence type="ECO:0000313" key="4">
    <source>
        <dbReference type="EMBL" id="PCJ23357.1"/>
    </source>
</evidence>
<dbReference type="SUPFAM" id="SSF53335">
    <property type="entry name" value="S-adenosyl-L-methionine-dependent methyltransferases"/>
    <property type="match status" value="1"/>
</dbReference>
<comment type="caution">
    <text evidence="4">The sequence shown here is derived from an EMBL/GenBank/DDBJ whole genome shotgun (WGS) entry which is preliminary data.</text>
</comment>
<evidence type="ECO:0000313" key="5">
    <source>
        <dbReference type="Proteomes" id="UP000218327"/>
    </source>
</evidence>
<dbReference type="AlphaFoldDB" id="A0A2A5AVM7"/>
<evidence type="ECO:0000259" key="3">
    <source>
        <dbReference type="Pfam" id="PF13649"/>
    </source>
</evidence>
<dbReference type="InterPro" id="IPR029063">
    <property type="entry name" value="SAM-dependent_MTases_sf"/>
</dbReference>
<dbReference type="CDD" id="cd02440">
    <property type="entry name" value="AdoMet_MTases"/>
    <property type="match status" value="1"/>
</dbReference>
<name>A0A2A5AVM7_9GAMM</name>
<dbReference type="Proteomes" id="UP000218327">
    <property type="component" value="Unassembled WGS sequence"/>
</dbReference>
<feature type="domain" description="Methyltransferase" evidence="3">
    <location>
        <begin position="51"/>
        <end position="144"/>
    </location>
</feature>
<evidence type="ECO:0000256" key="1">
    <source>
        <dbReference type="ARBA" id="ARBA00022603"/>
    </source>
</evidence>
<dbReference type="PANTHER" id="PTHR43861">
    <property type="entry name" value="TRANS-ACONITATE 2-METHYLTRANSFERASE-RELATED"/>
    <property type="match status" value="1"/>
</dbReference>
<proteinExistence type="predicted"/>
<accession>A0A2A5AVM7</accession>
<organism evidence="4 5">
    <name type="scientific">SAR86 cluster bacterium</name>
    <dbReference type="NCBI Taxonomy" id="2030880"/>
    <lineage>
        <taxon>Bacteria</taxon>
        <taxon>Pseudomonadati</taxon>
        <taxon>Pseudomonadota</taxon>
        <taxon>Gammaproteobacteria</taxon>
        <taxon>SAR86 cluster</taxon>
    </lineage>
</organism>
<protein>
    <submittedName>
        <fullName evidence="4">SAM-dependent methyltransferase</fullName>
    </submittedName>
</protein>
<gene>
    <name evidence="4" type="ORF">COA96_11920</name>
</gene>
<sequence>MGLLLEGLSMDAEKFWDKAAEKYAKSSVGNEAVYQEKLEATQKYFNAESVVLELGCGTGTTSIHHAPAVKHILATDISNNMLDIGRRRASEAGVENVTFQQATVENLEADLASFDVVLALNILHLIDDPAGVVNKVSALLKPGGVFVTGTPCLGDVLINYYRILIPILRLIGKVPPVHYIKRSELESSFADAGLEIEFQRPPIKGEVAFIIVKKPV</sequence>
<dbReference type="GO" id="GO:0008168">
    <property type="term" value="F:methyltransferase activity"/>
    <property type="evidence" value="ECO:0007669"/>
    <property type="project" value="UniProtKB-KW"/>
</dbReference>
<keyword evidence="1 4" id="KW-0489">Methyltransferase</keyword>
<dbReference type="EMBL" id="NVVJ01000040">
    <property type="protein sequence ID" value="PCJ23357.1"/>
    <property type="molecule type" value="Genomic_DNA"/>
</dbReference>
<reference evidence="5" key="1">
    <citation type="submission" date="2017-08" db="EMBL/GenBank/DDBJ databases">
        <title>A dynamic microbial community with high functional redundancy inhabits the cold, oxic subseafloor aquifer.</title>
        <authorList>
            <person name="Tully B.J."/>
            <person name="Wheat C.G."/>
            <person name="Glazer B.T."/>
            <person name="Huber J.A."/>
        </authorList>
    </citation>
    <scope>NUCLEOTIDE SEQUENCE [LARGE SCALE GENOMIC DNA]</scope>
</reference>
<dbReference type="Pfam" id="PF13649">
    <property type="entry name" value="Methyltransf_25"/>
    <property type="match status" value="1"/>
</dbReference>
<evidence type="ECO:0000256" key="2">
    <source>
        <dbReference type="ARBA" id="ARBA00022679"/>
    </source>
</evidence>
<dbReference type="Gene3D" id="3.40.50.150">
    <property type="entry name" value="Vaccinia Virus protein VP39"/>
    <property type="match status" value="1"/>
</dbReference>
<dbReference type="GO" id="GO:0032259">
    <property type="term" value="P:methylation"/>
    <property type="evidence" value="ECO:0007669"/>
    <property type="project" value="UniProtKB-KW"/>
</dbReference>
<dbReference type="PANTHER" id="PTHR43861:SF1">
    <property type="entry name" value="TRANS-ACONITATE 2-METHYLTRANSFERASE"/>
    <property type="match status" value="1"/>
</dbReference>